<dbReference type="SUPFAM" id="SSF55681">
    <property type="entry name" value="Class II aaRS and biotin synthetases"/>
    <property type="match status" value="1"/>
</dbReference>
<dbReference type="GO" id="GO:0005524">
    <property type="term" value="F:ATP binding"/>
    <property type="evidence" value="ECO:0007669"/>
    <property type="project" value="UniProtKB-KW"/>
</dbReference>
<keyword evidence="8" id="KW-0648">Protein biosynthesis</keyword>
<dbReference type="CDD" id="cd00673">
    <property type="entry name" value="AlaRS_core"/>
    <property type="match status" value="1"/>
</dbReference>
<dbReference type="InterPro" id="IPR018165">
    <property type="entry name" value="Ala-tRNA-synth_IIc_core"/>
</dbReference>
<name>A0A1G2UF09_9BACT</name>
<sequence>MQSREIRKQFLDFFKKQAHVIIPSASLVPKNDPSVLFTTAGMQQFKSYYISKADAQKDLNSLNVASSQKCVRTSDIEEVGDKSHLTFFEMLGNFSFGGYWKKEAIEYAHELITKDFGLKIDFISVFGGADNIPEDKESADIWKSIDSSIIIKKFGREDNFWGPTGEEGPCGPTTEIYVGGIEIWNIVFNEYYQSRDKELTPLKIRGVDTGMGLERLTFVTQGVSSAFETDLFESIIKRIKDISSVSEEKAERIVSDHIRTSVFMIADGVIASNTGRGYILRRLIRRAVRYADILGIAPGELFHVARSVILKYRDIYPELAKSSERIEKEILAEENKFRKTLREGLKQFEKGVDSFILFTTYGFPIELTEEIAREKGGIVDKDKFYKQLKEHQELSRKSSGQKFKK</sequence>
<dbReference type="InterPro" id="IPR002318">
    <property type="entry name" value="Ala-tRNA-lgiase_IIc"/>
</dbReference>
<evidence type="ECO:0000256" key="7">
    <source>
        <dbReference type="ARBA" id="ARBA00022884"/>
    </source>
</evidence>
<dbReference type="Pfam" id="PF01411">
    <property type="entry name" value="tRNA-synt_2c"/>
    <property type="match status" value="1"/>
</dbReference>
<comment type="similarity">
    <text evidence="1">Belongs to the class-II aminoacyl-tRNA synthetase family.</text>
</comment>
<evidence type="ECO:0000256" key="2">
    <source>
        <dbReference type="ARBA" id="ARBA00013168"/>
    </source>
</evidence>
<dbReference type="InterPro" id="IPR018162">
    <property type="entry name" value="Ala-tRNA-ligase_IIc_anticod-bd"/>
</dbReference>
<keyword evidence="5" id="KW-0547">Nucleotide-binding</keyword>
<keyword evidence="3" id="KW-0820">tRNA-binding</keyword>
<evidence type="ECO:0000313" key="12">
    <source>
        <dbReference type="Proteomes" id="UP000177096"/>
    </source>
</evidence>
<dbReference type="GO" id="GO:0005737">
    <property type="term" value="C:cytoplasm"/>
    <property type="evidence" value="ECO:0007669"/>
    <property type="project" value="InterPro"/>
</dbReference>
<reference evidence="11 12" key="1">
    <citation type="journal article" date="2016" name="Nat. Commun.">
        <title>Thousands of microbial genomes shed light on interconnected biogeochemical processes in an aquifer system.</title>
        <authorList>
            <person name="Anantharaman K."/>
            <person name="Brown C.T."/>
            <person name="Hug L.A."/>
            <person name="Sharon I."/>
            <person name="Castelle C.J."/>
            <person name="Probst A.J."/>
            <person name="Thomas B.C."/>
            <person name="Singh A."/>
            <person name="Wilkins M.J."/>
            <person name="Karaoz U."/>
            <person name="Brodie E.L."/>
            <person name="Williams K.H."/>
            <person name="Hubbard S.S."/>
            <person name="Banfield J.F."/>
        </authorList>
    </citation>
    <scope>NUCLEOTIDE SEQUENCE [LARGE SCALE GENOMIC DNA]</scope>
</reference>
<dbReference type="SUPFAM" id="SSF101353">
    <property type="entry name" value="Putative anticodon-binding domain of alanyl-tRNA synthetase (AlaRS)"/>
    <property type="match status" value="1"/>
</dbReference>
<evidence type="ECO:0000256" key="1">
    <source>
        <dbReference type="ARBA" id="ARBA00008226"/>
    </source>
</evidence>
<dbReference type="AlphaFoldDB" id="A0A1G2UF09"/>
<keyword evidence="9" id="KW-0030">Aminoacyl-tRNA synthetase</keyword>
<dbReference type="GO" id="GO:0000049">
    <property type="term" value="F:tRNA binding"/>
    <property type="evidence" value="ECO:0007669"/>
    <property type="project" value="UniProtKB-KW"/>
</dbReference>
<evidence type="ECO:0000256" key="6">
    <source>
        <dbReference type="ARBA" id="ARBA00022840"/>
    </source>
</evidence>
<dbReference type="PRINTS" id="PR00980">
    <property type="entry name" value="TRNASYNTHALA"/>
</dbReference>
<keyword evidence="7" id="KW-0694">RNA-binding</keyword>
<dbReference type="GO" id="GO:0006419">
    <property type="term" value="P:alanyl-tRNA aminoacylation"/>
    <property type="evidence" value="ECO:0007669"/>
    <property type="project" value="InterPro"/>
</dbReference>
<dbReference type="InterPro" id="IPR050058">
    <property type="entry name" value="Ala-tRNA_ligase"/>
</dbReference>
<evidence type="ECO:0000313" key="11">
    <source>
        <dbReference type="EMBL" id="OHB08041.1"/>
    </source>
</evidence>
<evidence type="ECO:0000256" key="9">
    <source>
        <dbReference type="ARBA" id="ARBA00023146"/>
    </source>
</evidence>
<dbReference type="GO" id="GO:0002161">
    <property type="term" value="F:aminoacyl-tRNA deacylase activity"/>
    <property type="evidence" value="ECO:0007669"/>
    <property type="project" value="TreeGrafter"/>
</dbReference>
<dbReference type="Proteomes" id="UP000177096">
    <property type="component" value="Unassembled WGS sequence"/>
</dbReference>
<dbReference type="InterPro" id="IPR045864">
    <property type="entry name" value="aa-tRNA-synth_II/BPL/LPL"/>
</dbReference>
<feature type="domain" description="Alanyl-transfer RNA synthetases family profile" evidence="10">
    <location>
        <begin position="1"/>
        <end position="405"/>
    </location>
</feature>
<evidence type="ECO:0000256" key="8">
    <source>
        <dbReference type="ARBA" id="ARBA00022917"/>
    </source>
</evidence>
<keyword evidence="6" id="KW-0067">ATP-binding</keyword>
<dbReference type="GO" id="GO:0004813">
    <property type="term" value="F:alanine-tRNA ligase activity"/>
    <property type="evidence" value="ECO:0007669"/>
    <property type="project" value="UniProtKB-EC"/>
</dbReference>
<organism evidence="11 12">
    <name type="scientific">Candidatus Zambryskibacteria bacterium RIFCSPLOWO2_02_FULL_39_14</name>
    <dbReference type="NCBI Taxonomy" id="1802769"/>
    <lineage>
        <taxon>Bacteria</taxon>
        <taxon>Candidatus Zambryskiibacteriota</taxon>
    </lineage>
</organism>
<dbReference type="PANTHER" id="PTHR11777">
    <property type="entry name" value="ALANYL-TRNA SYNTHETASE"/>
    <property type="match status" value="1"/>
</dbReference>
<evidence type="ECO:0000256" key="5">
    <source>
        <dbReference type="ARBA" id="ARBA00022741"/>
    </source>
</evidence>
<dbReference type="EMBL" id="MHWM01000032">
    <property type="protein sequence ID" value="OHB08041.1"/>
    <property type="molecule type" value="Genomic_DNA"/>
</dbReference>
<dbReference type="PANTHER" id="PTHR11777:SF9">
    <property type="entry name" value="ALANINE--TRNA LIGASE, CYTOPLASMIC"/>
    <property type="match status" value="1"/>
</dbReference>
<comment type="caution">
    <text evidence="11">The sequence shown here is derived from an EMBL/GenBank/DDBJ whole genome shotgun (WGS) entry which is preliminary data.</text>
</comment>
<proteinExistence type="inferred from homology"/>
<protein>
    <recommendedName>
        <fullName evidence="2">alanine--tRNA ligase</fullName>
        <ecNumber evidence="2">6.1.1.7</ecNumber>
    </recommendedName>
</protein>
<evidence type="ECO:0000256" key="4">
    <source>
        <dbReference type="ARBA" id="ARBA00022598"/>
    </source>
</evidence>
<accession>A0A1G2UF09</accession>
<evidence type="ECO:0000259" key="10">
    <source>
        <dbReference type="PROSITE" id="PS50860"/>
    </source>
</evidence>
<evidence type="ECO:0000256" key="3">
    <source>
        <dbReference type="ARBA" id="ARBA00022555"/>
    </source>
</evidence>
<keyword evidence="4" id="KW-0436">Ligase</keyword>
<dbReference type="InterPro" id="IPR018164">
    <property type="entry name" value="Ala-tRNA-synth_IIc_N"/>
</dbReference>
<dbReference type="Gene3D" id="3.30.930.10">
    <property type="entry name" value="Bira Bifunctional Protein, Domain 2"/>
    <property type="match status" value="1"/>
</dbReference>
<gene>
    <name evidence="11" type="ORF">A3I86_01540</name>
</gene>
<dbReference type="EC" id="6.1.1.7" evidence="2"/>
<dbReference type="PROSITE" id="PS50860">
    <property type="entry name" value="AA_TRNA_LIGASE_II_ALA"/>
    <property type="match status" value="1"/>
</dbReference>